<gene>
    <name evidence="1" type="ORF">LCGC14_0787700</name>
</gene>
<comment type="caution">
    <text evidence="1">The sequence shown here is derived from an EMBL/GenBank/DDBJ whole genome shotgun (WGS) entry which is preliminary data.</text>
</comment>
<name>A0A0F9SDE1_9ZZZZ</name>
<dbReference type="EMBL" id="LAZR01002068">
    <property type="protein sequence ID" value="KKN35021.1"/>
    <property type="molecule type" value="Genomic_DNA"/>
</dbReference>
<protein>
    <submittedName>
        <fullName evidence="1">Uncharacterized protein</fullName>
    </submittedName>
</protein>
<reference evidence="1" key="1">
    <citation type="journal article" date="2015" name="Nature">
        <title>Complex archaea that bridge the gap between prokaryotes and eukaryotes.</title>
        <authorList>
            <person name="Spang A."/>
            <person name="Saw J.H."/>
            <person name="Jorgensen S.L."/>
            <person name="Zaremba-Niedzwiedzka K."/>
            <person name="Martijn J."/>
            <person name="Lind A.E."/>
            <person name="van Eijk R."/>
            <person name="Schleper C."/>
            <person name="Guy L."/>
            <person name="Ettema T.J."/>
        </authorList>
    </citation>
    <scope>NUCLEOTIDE SEQUENCE</scope>
</reference>
<dbReference type="AlphaFoldDB" id="A0A0F9SDE1"/>
<evidence type="ECO:0000313" key="1">
    <source>
        <dbReference type="EMBL" id="KKN35021.1"/>
    </source>
</evidence>
<proteinExistence type="predicted"/>
<organism evidence="1">
    <name type="scientific">marine sediment metagenome</name>
    <dbReference type="NCBI Taxonomy" id="412755"/>
    <lineage>
        <taxon>unclassified sequences</taxon>
        <taxon>metagenomes</taxon>
        <taxon>ecological metagenomes</taxon>
    </lineage>
</organism>
<sequence length="60" mass="7159">MVRHLLKGDSYFITVCGIDTEYREDLLAMWEEKSVTCKRCVAVLRKKINPNNKEVEKWDR</sequence>
<accession>A0A0F9SDE1</accession>